<gene>
    <name evidence="2" type="ORF">FPQ15_07590</name>
</gene>
<dbReference type="InterPro" id="IPR004919">
    <property type="entry name" value="GmrSD_N"/>
</dbReference>
<dbReference type="PANTHER" id="PTHR39639:SF1">
    <property type="entry name" value="DUF262 DOMAIN-CONTAINING PROTEIN"/>
    <property type="match status" value="1"/>
</dbReference>
<comment type="caution">
    <text evidence="2">The sequence shown here is derived from an EMBL/GenBank/DDBJ whole genome shotgun (WGS) entry which is preliminary data.</text>
</comment>
<reference evidence="2 3" key="1">
    <citation type="submission" date="2019-07" db="EMBL/GenBank/DDBJ databases">
        <title>Gilliamella genomes.</title>
        <authorList>
            <person name="Zheng H."/>
        </authorList>
    </citation>
    <scope>NUCLEOTIDE SEQUENCE [LARGE SCALE GENOMIC DNA]</scope>
    <source>
        <strain evidence="2 3">W8127</strain>
    </source>
</reference>
<dbReference type="Pfam" id="PF03235">
    <property type="entry name" value="GmrSD_N"/>
    <property type="match status" value="1"/>
</dbReference>
<proteinExistence type="predicted"/>
<name>A0A556SC38_9GAMM</name>
<feature type="domain" description="GmrSD restriction endonucleases N-terminal" evidence="1">
    <location>
        <begin position="24"/>
        <end position="167"/>
    </location>
</feature>
<protein>
    <submittedName>
        <fullName evidence="2">DUF262 domain-containing protein</fullName>
    </submittedName>
</protein>
<dbReference type="Proteomes" id="UP000319483">
    <property type="component" value="Unassembled WGS sequence"/>
</dbReference>
<evidence type="ECO:0000313" key="2">
    <source>
        <dbReference type="EMBL" id="TSJ98712.1"/>
    </source>
</evidence>
<dbReference type="RefSeq" id="WP_144091990.1">
    <property type="nucleotide sequence ID" value="NZ_VMHM01000009.1"/>
</dbReference>
<accession>A0A556SC38</accession>
<organism evidence="2 3">
    <name type="scientific">Gilliamella apicola</name>
    <dbReference type="NCBI Taxonomy" id="1196095"/>
    <lineage>
        <taxon>Bacteria</taxon>
        <taxon>Pseudomonadati</taxon>
        <taxon>Pseudomonadota</taxon>
        <taxon>Gammaproteobacteria</taxon>
        <taxon>Orbales</taxon>
        <taxon>Orbaceae</taxon>
        <taxon>Gilliamella</taxon>
    </lineage>
</organism>
<dbReference type="EMBL" id="VMHM01000009">
    <property type="protein sequence ID" value="TSJ98712.1"/>
    <property type="molecule type" value="Genomic_DNA"/>
</dbReference>
<dbReference type="AlphaFoldDB" id="A0A556SC38"/>
<dbReference type="PANTHER" id="PTHR39639">
    <property type="entry name" value="CHROMOSOME 16, WHOLE GENOME SHOTGUN SEQUENCE"/>
    <property type="match status" value="1"/>
</dbReference>
<sequence>MLQTENQQIKLDASVPANNYKIIEIYNKVKKDEWDVRPSFQRKLVWKKQHKINFIETILLNYPFPEIYIAPGEMDSETLKFSDIVVDGQQRTTTIVNYIEAKDIFAQKIKKLKSFKELSDIEKRDFLNFEVSIRYLKNANPEQIKNIFQRINSSEYSLNQIEKSHAQYGDSEFILFAKQIIEKKCDIDYSIIEYKLDEDNQKLLHDFFVKKSNIFNDNDIDRMLALQYIITLLSTFLENGVYFNRVSKNEFYIQEYNGEFPNAFEYEQKLVEIIQFIESIRLSSNSMWFTKSNIFTLIIELYKFNLNTNQPLDSINLVALKSKLDDFEKNYYEYLRDKENYKEKTPGDILYFEASRQGVNDAEPRANRGKVIEAFIHDSC</sequence>
<evidence type="ECO:0000313" key="3">
    <source>
        <dbReference type="Proteomes" id="UP000319483"/>
    </source>
</evidence>
<evidence type="ECO:0000259" key="1">
    <source>
        <dbReference type="Pfam" id="PF03235"/>
    </source>
</evidence>